<evidence type="ECO:0000256" key="14">
    <source>
        <dbReference type="SAM" id="Coils"/>
    </source>
</evidence>
<organism evidence="16 17">
    <name type="scientific">Halodesulfovibrio spirochaetisodalis</name>
    <dbReference type="NCBI Taxonomy" id="1560234"/>
    <lineage>
        <taxon>Bacteria</taxon>
        <taxon>Pseudomonadati</taxon>
        <taxon>Thermodesulfobacteriota</taxon>
        <taxon>Desulfovibrionia</taxon>
        <taxon>Desulfovibrionales</taxon>
        <taxon>Desulfovibrionaceae</taxon>
        <taxon>Halodesulfovibrio</taxon>
    </lineage>
</organism>
<dbReference type="GO" id="GO:0046961">
    <property type="term" value="F:proton-transporting ATPase activity, rotational mechanism"/>
    <property type="evidence" value="ECO:0007669"/>
    <property type="project" value="TreeGrafter"/>
</dbReference>
<dbReference type="EMBL" id="JXMS01000016">
    <property type="protein sequence ID" value="OBQ50251.1"/>
    <property type="molecule type" value="Genomic_DNA"/>
</dbReference>
<dbReference type="OrthoDB" id="9794968at2"/>
<dbReference type="InterPro" id="IPR050059">
    <property type="entry name" value="ATP_synthase_B_chain"/>
</dbReference>
<evidence type="ECO:0000256" key="8">
    <source>
        <dbReference type="ARBA" id="ARBA00023136"/>
    </source>
</evidence>
<evidence type="ECO:0000256" key="12">
    <source>
        <dbReference type="ARBA" id="ARBA00037847"/>
    </source>
</evidence>
<protein>
    <submittedName>
        <fullName evidence="16">ATP synthase F0 subunit B</fullName>
    </submittedName>
</protein>
<evidence type="ECO:0000313" key="16">
    <source>
        <dbReference type="EMBL" id="OBQ50251.1"/>
    </source>
</evidence>
<evidence type="ECO:0000313" key="17">
    <source>
        <dbReference type="Proteomes" id="UP000091979"/>
    </source>
</evidence>
<sequence length="138" mass="14714">MIDLDITLLIQLVNFLIVLVGLNALLIRPIREIIKQRQDKMLGLLGDAEQFVEASDSKIKNYENALADARKAAVAEREKVKEAALAQEADIVAKATADAQASIAASREKVATDVATAMASLKGQVGALAEQTMAKVLG</sequence>
<keyword evidence="9" id="KW-0066">ATP synthesis</keyword>
<dbReference type="AlphaFoldDB" id="A0A1B7XBY0"/>
<dbReference type="GO" id="GO:0045259">
    <property type="term" value="C:proton-transporting ATP synthase complex"/>
    <property type="evidence" value="ECO:0007669"/>
    <property type="project" value="UniProtKB-KW"/>
</dbReference>
<name>A0A1B7XBY0_9BACT</name>
<keyword evidence="7 13" id="KW-0406">Ion transport</keyword>
<keyword evidence="4 13" id="KW-0812">Transmembrane</keyword>
<evidence type="ECO:0000256" key="6">
    <source>
        <dbReference type="ARBA" id="ARBA00022989"/>
    </source>
</evidence>
<keyword evidence="8 15" id="KW-0472">Membrane</keyword>
<keyword evidence="2 13" id="KW-0813">Transport</keyword>
<keyword evidence="3 13" id="KW-0138">CF(0)</keyword>
<gene>
    <name evidence="16" type="ORF">SP90_10055</name>
</gene>
<evidence type="ECO:0000256" key="1">
    <source>
        <dbReference type="ARBA" id="ARBA00005513"/>
    </source>
</evidence>
<accession>A0A1B7XBY0</accession>
<dbReference type="PANTHER" id="PTHR33445:SF2">
    <property type="entry name" value="ATP SYNTHASE SUBUNIT B', CHLOROPLASTIC"/>
    <property type="match status" value="1"/>
</dbReference>
<evidence type="ECO:0000256" key="10">
    <source>
        <dbReference type="ARBA" id="ARBA00025198"/>
    </source>
</evidence>
<keyword evidence="6 15" id="KW-1133">Transmembrane helix</keyword>
<dbReference type="Pfam" id="PF00430">
    <property type="entry name" value="ATP-synt_B"/>
    <property type="match status" value="1"/>
</dbReference>
<comment type="function">
    <text evidence="10">F(1)F(0) ATP synthase produces ATP from ADP in the presence of a proton or sodium gradient. F-type ATPases consist of two structural domains, F(1) containing the extramembraneous catalytic core and F(0) containing the membrane proton channel, linked together by a central stalk and a peripheral stalk. During catalysis, ATP synthesis in the catalytic domain of F(1) is coupled via a rotary mechanism of the central stalk subunits to proton translocation.</text>
</comment>
<evidence type="ECO:0000256" key="15">
    <source>
        <dbReference type="SAM" id="Phobius"/>
    </source>
</evidence>
<evidence type="ECO:0000256" key="11">
    <source>
        <dbReference type="ARBA" id="ARBA00025614"/>
    </source>
</evidence>
<dbReference type="STRING" id="1560234.SP90_10055"/>
<dbReference type="GO" id="GO:0015986">
    <property type="term" value="P:proton motive force-driven ATP synthesis"/>
    <property type="evidence" value="ECO:0007669"/>
    <property type="project" value="InterPro"/>
</dbReference>
<evidence type="ECO:0000256" key="4">
    <source>
        <dbReference type="ARBA" id="ARBA00022692"/>
    </source>
</evidence>
<comment type="similarity">
    <text evidence="1 13">Belongs to the ATPase B chain family.</text>
</comment>
<evidence type="ECO:0000256" key="7">
    <source>
        <dbReference type="ARBA" id="ARBA00023065"/>
    </source>
</evidence>
<comment type="subcellular location">
    <subcellularLocation>
        <location evidence="12">Endomembrane system</location>
        <topology evidence="12">Single-pass membrane protein</topology>
    </subcellularLocation>
</comment>
<dbReference type="RefSeq" id="WP_066855322.1">
    <property type="nucleotide sequence ID" value="NZ_JXMS01000016.1"/>
</dbReference>
<evidence type="ECO:0000256" key="5">
    <source>
        <dbReference type="ARBA" id="ARBA00022781"/>
    </source>
</evidence>
<reference evidence="16 17" key="1">
    <citation type="submission" date="2015-01" db="EMBL/GenBank/DDBJ databases">
        <title>Desulfovibrio sp. JC271 draft genome sequence.</title>
        <authorList>
            <person name="Shivani Y."/>
            <person name="Subhash Y."/>
            <person name="Sasikala C."/>
            <person name="Ramana C.V."/>
        </authorList>
    </citation>
    <scope>NUCLEOTIDE SEQUENCE [LARGE SCALE GENOMIC DNA]</scope>
    <source>
        <strain evidence="16 17">JC271</strain>
    </source>
</reference>
<dbReference type="PANTHER" id="PTHR33445">
    <property type="entry name" value="ATP SYNTHASE SUBUNIT B', CHLOROPLASTIC"/>
    <property type="match status" value="1"/>
</dbReference>
<evidence type="ECO:0000256" key="2">
    <source>
        <dbReference type="ARBA" id="ARBA00022448"/>
    </source>
</evidence>
<comment type="function">
    <text evidence="11">Component of the F(0) channel, it forms part of the peripheral stalk, linking F(1) to F(0). The b'-subunit is a diverged and duplicated form of b found in plants and photosynthetic bacteria.</text>
</comment>
<feature type="coiled-coil region" evidence="14">
    <location>
        <begin position="52"/>
        <end position="79"/>
    </location>
</feature>
<proteinExistence type="inferred from homology"/>
<feature type="transmembrane region" description="Helical" evidence="15">
    <location>
        <begin position="6"/>
        <end position="27"/>
    </location>
</feature>
<evidence type="ECO:0000256" key="9">
    <source>
        <dbReference type="ARBA" id="ARBA00023310"/>
    </source>
</evidence>
<keyword evidence="5 13" id="KW-0375">Hydrogen ion transport</keyword>
<keyword evidence="17" id="KW-1185">Reference proteome</keyword>
<dbReference type="Proteomes" id="UP000091979">
    <property type="component" value="Unassembled WGS sequence"/>
</dbReference>
<keyword evidence="14" id="KW-0175">Coiled coil</keyword>
<dbReference type="PATRIC" id="fig|1560234.3.peg.847"/>
<dbReference type="CDD" id="cd06503">
    <property type="entry name" value="ATP-synt_Fo_b"/>
    <property type="match status" value="1"/>
</dbReference>
<dbReference type="GO" id="GO:0012505">
    <property type="term" value="C:endomembrane system"/>
    <property type="evidence" value="ECO:0007669"/>
    <property type="project" value="UniProtKB-SubCell"/>
</dbReference>
<evidence type="ECO:0000256" key="13">
    <source>
        <dbReference type="RuleBase" id="RU003848"/>
    </source>
</evidence>
<evidence type="ECO:0000256" key="3">
    <source>
        <dbReference type="ARBA" id="ARBA00022547"/>
    </source>
</evidence>
<comment type="caution">
    <text evidence="16">The sequence shown here is derived from an EMBL/GenBank/DDBJ whole genome shotgun (WGS) entry which is preliminary data.</text>
</comment>
<dbReference type="InterPro" id="IPR002146">
    <property type="entry name" value="ATP_synth_b/b'su_bac/chlpt"/>
</dbReference>